<reference evidence="4" key="1">
    <citation type="journal article" date="2022" name="ISME J.">
        <title>Genetic and phylogenetic analysis of dissimilatory iodate-reducing bacteria identifies potential niches across the world's oceans.</title>
        <authorList>
            <person name="Reyes-Umana V."/>
            <person name="Henning Z."/>
            <person name="Lee K."/>
            <person name="Barnum T.P."/>
            <person name="Coates J.D."/>
        </authorList>
    </citation>
    <scope>NUCLEOTIDE SEQUENCE [LARGE SCALE GENOMIC DNA]</scope>
    <source>
        <strain evidence="4">IR12</strain>
    </source>
</reference>
<dbReference type="RefSeq" id="WP_214359467.1">
    <property type="nucleotide sequence ID" value="NZ_JAEKFT010000001.1"/>
</dbReference>
<name>A0A944D731_DENI1</name>
<dbReference type="NCBIfam" id="NF010200">
    <property type="entry name" value="PRK13674.1-1"/>
    <property type="match status" value="1"/>
</dbReference>
<dbReference type="InterPro" id="IPR022838">
    <property type="entry name" value="GTP_cyclohydrolase_FolE2"/>
</dbReference>
<dbReference type="Pfam" id="PF02649">
    <property type="entry name" value="GCHY-1"/>
    <property type="match status" value="1"/>
</dbReference>
<dbReference type="GO" id="GO:0046654">
    <property type="term" value="P:tetrahydrofolate biosynthetic process"/>
    <property type="evidence" value="ECO:0007669"/>
    <property type="project" value="UniProtKB-UniRule"/>
</dbReference>
<comment type="similarity">
    <text evidence="2">Belongs to the GTP cyclohydrolase IV family.</text>
</comment>
<keyword evidence="4" id="KW-1185">Reference proteome</keyword>
<evidence type="ECO:0000256" key="2">
    <source>
        <dbReference type="HAMAP-Rule" id="MF_01527"/>
    </source>
</evidence>
<protein>
    <recommendedName>
        <fullName evidence="2">GTP cyclohydrolase FolE2</fullName>
        <ecNumber evidence="2">3.5.4.16</ecNumber>
    </recommendedName>
</protein>
<organism evidence="3 4">
    <name type="scientific">Denitromonas iodatirespirans</name>
    <dbReference type="NCBI Taxonomy" id="2795389"/>
    <lineage>
        <taxon>Bacteria</taxon>
        <taxon>Pseudomonadati</taxon>
        <taxon>Pseudomonadota</taxon>
        <taxon>Betaproteobacteria</taxon>
        <taxon>Rhodocyclales</taxon>
        <taxon>Zoogloeaceae</taxon>
        <taxon>Denitromonas</taxon>
    </lineage>
</organism>
<comment type="caution">
    <text evidence="3">The sequence shown here is derived from an EMBL/GenBank/DDBJ whole genome shotgun (WGS) entry which is preliminary data.</text>
</comment>
<dbReference type="AlphaFoldDB" id="A0A944D731"/>
<evidence type="ECO:0000256" key="1">
    <source>
        <dbReference type="ARBA" id="ARBA00022801"/>
    </source>
</evidence>
<dbReference type="Gene3D" id="3.10.270.10">
    <property type="entry name" value="Urate Oxidase"/>
    <property type="match status" value="1"/>
</dbReference>
<dbReference type="PANTHER" id="PTHR36445">
    <property type="entry name" value="GTP CYCLOHYDROLASE MPTA"/>
    <property type="match status" value="1"/>
</dbReference>
<feature type="site" description="May be catalytically important" evidence="2">
    <location>
        <position position="154"/>
    </location>
</feature>
<evidence type="ECO:0000313" key="4">
    <source>
        <dbReference type="Proteomes" id="UP000694660"/>
    </source>
</evidence>
<keyword evidence="1 2" id="KW-0378">Hydrolase</keyword>
<dbReference type="EC" id="3.5.4.16" evidence="2"/>
<dbReference type="HAMAP" id="MF_01527_B">
    <property type="entry name" value="GTP_cyclohydrol_B"/>
    <property type="match status" value="1"/>
</dbReference>
<dbReference type="PANTHER" id="PTHR36445:SF1">
    <property type="entry name" value="GTP CYCLOHYDROLASE MPTA"/>
    <property type="match status" value="1"/>
</dbReference>
<evidence type="ECO:0000313" key="3">
    <source>
        <dbReference type="EMBL" id="MBT0959712.1"/>
    </source>
</evidence>
<comment type="pathway">
    <text evidence="2">Cofactor biosynthesis; 7,8-dihydroneopterin triphosphate biosynthesis; 7,8-dihydroneopterin triphosphate from GTP: step 1/1.</text>
</comment>
<comment type="catalytic activity">
    <reaction evidence="2">
        <text>GTP + H2O = 7,8-dihydroneopterin 3'-triphosphate + formate + H(+)</text>
        <dbReference type="Rhea" id="RHEA:17473"/>
        <dbReference type="ChEBI" id="CHEBI:15377"/>
        <dbReference type="ChEBI" id="CHEBI:15378"/>
        <dbReference type="ChEBI" id="CHEBI:15740"/>
        <dbReference type="ChEBI" id="CHEBI:37565"/>
        <dbReference type="ChEBI" id="CHEBI:58462"/>
        <dbReference type="EC" id="3.5.4.16"/>
    </reaction>
</comment>
<comment type="function">
    <text evidence="2">Converts GTP to 7,8-dihydroneopterin triphosphate.</text>
</comment>
<sequence length="265" mass="29809">MSAIETPTIPDVQNSQDARQIAIDKVGIKAIRHPVTVSDRSGGVQHTIAVFNMYVGLPHNFKGTHMSRFVEILNGGEREISVESFEPMLREMVQRLEAETGHVEMTFPYFINKAAPISGVHSLMDYDVTFIGEIAEGGAYSFRMKVVVPVTSLCPCSKKISSYGAHNQRSHVTVTAHLREHVWIEEIVEQVEAQASCELYGLLKRPDEKYVTERAYDNPKFVEDMVRDVAGVLDREARIGAYVVESENFESIHNHSAYALIERQK</sequence>
<dbReference type="InterPro" id="IPR003801">
    <property type="entry name" value="GTP_cyclohydrolase_FolE2/MptA"/>
</dbReference>
<accession>A0A944D731</accession>
<proteinExistence type="inferred from homology"/>
<dbReference type="GO" id="GO:0003934">
    <property type="term" value="F:GTP cyclohydrolase I activity"/>
    <property type="evidence" value="ECO:0007669"/>
    <property type="project" value="UniProtKB-UniRule"/>
</dbReference>
<dbReference type="Proteomes" id="UP000694660">
    <property type="component" value="Unassembled WGS sequence"/>
</dbReference>
<dbReference type="EMBL" id="JAEKFT010000001">
    <property type="protein sequence ID" value="MBT0959712.1"/>
    <property type="molecule type" value="Genomic_DNA"/>
</dbReference>
<gene>
    <name evidence="2" type="primary">folE2</name>
    <name evidence="3" type="ORF">I8J34_00890</name>
</gene>